<evidence type="ECO:0000256" key="5">
    <source>
        <dbReference type="ARBA" id="ARBA00022777"/>
    </source>
</evidence>
<dbReference type="Pfam" id="PF00069">
    <property type="entry name" value="Pkinase"/>
    <property type="match status" value="1"/>
</dbReference>
<dbReference type="InterPro" id="IPR050494">
    <property type="entry name" value="Ser_Thr_dual-spec_kinase"/>
</dbReference>
<accession>A0A1Y2AJA0</accession>
<evidence type="ECO:0000256" key="6">
    <source>
        <dbReference type="ARBA" id="ARBA00022840"/>
    </source>
</evidence>
<evidence type="ECO:0000256" key="3">
    <source>
        <dbReference type="ARBA" id="ARBA00022679"/>
    </source>
</evidence>
<dbReference type="Gene3D" id="1.10.510.10">
    <property type="entry name" value="Transferase(Phosphotransferase) domain 1"/>
    <property type="match status" value="1"/>
</dbReference>
<evidence type="ECO:0000256" key="7">
    <source>
        <dbReference type="SAM" id="MobiDB-lite"/>
    </source>
</evidence>
<evidence type="ECO:0000256" key="4">
    <source>
        <dbReference type="ARBA" id="ARBA00022741"/>
    </source>
</evidence>
<gene>
    <name evidence="9" type="ORF">LY90DRAFT_135082</name>
</gene>
<evidence type="ECO:0000256" key="2">
    <source>
        <dbReference type="ARBA" id="ARBA00022527"/>
    </source>
</evidence>
<dbReference type="FunFam" id="3.30.200.20:FF:000087">
    <property type="entry name" value="Dual specificity tyrosine-phosphorylation-regulated kinase 1A"/>
    <property type="match status" value="1"/>
</dbReference>
<dbReference type="GO" id="GO:0005634">
    <property type="term" value="C:nucleus"/>
    <property type="evidence" value="ECO:0007669"/>
    <property type="project" value="TreeGrafter"/>
</dbReference>
<organism evidence="9 10">
    <name type="scientific">Neocallimastix californiae</name>
    <dbReference type="NCBI Taxonomy" id="1754190"/>
    <lineage>
        <taxon>Eukaryota</taxon>
        <taxon>Fungi</taxon>
        <taxon>Fungi incertae sedis</taxon>
        <taxon>Chytridiomycota</taxon>
        <taxon>Chytridiomycota incertae sedis</taxon>
        <taxon>Neocallimastigomycetes</taxon>
        <taxon>Neocallimastigales</taxon>
        <taxon>Neocallimastigaceae</taxon>
        <taxon>Neocallimastix</taxon>
    </lineage>
</organism>
<dbReference type="GO" id="GO:0005524">
    <property type="term" value="F:ATP binding"/>
    <property type="evidence" value="ECO:0007669"/>
    <property type="project" value="UniProtKB-KW"/>
</dbReference>
<feature type="domain" description="Protein kinase" evidence="8">
    <location>
        <begin position="159"/>
        <end position="485"/>
    </location>
</feature>
<comment type="similarity">
    <text evidence="1">Belongs to the protein kinase superfamily. CMGC Ser/Thr protein kinase family. MNB/DYRK subfamily.</text>
</comment>
<evidence type="ECO:0000259" key="8">
    <source>
        <dbReference type="PROSITE" id="PS50011"/>
    </source>
</evidence>
<dbReference type="PROSITE" id="PS00108">
    <property type="entry name" value="PROTEIN_KINASE_ST"/>
    <property type="match status" value="1"/>
</dbReference>
<feature type="compositionally biased region" description="Polar residues" evidence="7">
    <location>
        <begin position="510"/>
        <end position="519"/>
    </location>
</feature>
<dbReference type="GO" id="GO:0005737">
    <property type="term" value="C:cytoplasm"/>
    <property type="evidence" value="ECO:0007669"/>
    <property type="project" value="TreeGrafter"/>
</dbReference>
<dbReference type="SUPFAM" id="SSF56112">
    <property type="entry name" value="Protein kinase-like (PK-like)"/>
    <property type="match status" value="1"/>
</dbReference>
<name>A0A1Y2AJA0_9FUNG</name>
<dbReference type="EMBL" id="MCOG01000254">
    <property type="protein sequence ID" value="ORY22015.1"/>
    <property type="molecule type" value="Genomic_DNA"/>
</dbReference>
<feature type="region of interest" description="Disordered" evidence="7">
    <location>
        <begin position="491"/>
        <end position="545"/>
    </location>
</feature>
<dbReference type="GO" id="GO:0004674">
    <property type="term" value="F:protein serine/threonine kinase activity"/>
    <property type="evidence" value="ECO:0007669"/>
    <property type="project" value="UniProtKB-KW"/>
</dbReference>
<dbReference type="InterPro" id="IPR011009">
    <property type="entry name" value="Kinase-like_dom_sf"/>
</dbReference>
<dbReference type="Gene3D" id="3.30.200.20">
    <property type="entry name" value="Phosphorylase Kinase, domain 1"/>
    <property type="match status" value="1"/>
</dbReference>
<evidence type="ECO:0000313" key="9">
    <source>
        <dbReference type="EMBL" id="ORY22015.1"/>
    </source>
</evidence>
<protein>
    <submittedName>
        <fullName evidence="9">Kinase-like protein</fullName>
    </submittedName>
</protein>
<dbReference type="SMART" id="SM00220">
    <property type="entry name" value="S_TKc"/>
    <property type="match status" value="1"/>
</dbReference>
<dbReference type="STRING" id="1754190.A0A1Y2AJA0"/>
<dbReference type="PROSITE" id="PS50011">
    <property type="entry name" value="PROTEIN_KINASE_DOM"/>
    <property type="match status" value="1"/>
</dbReference>
<keyword evidence="5 9" id="KW-0418">Kinase</keyword>
<comment type="caution">
    <text evidence="9">The sequence shown here is derived from an EMBL/GenBank/DDBJ whole genome shotgun (WGS) entry which is preliminary data.</text>
</comment>
<dbReference type="InterPro" id="IPR000719">
    <property type="entry name" value="Prot_kinase_dom"/>
</dbReference>
<evidence type="ECO:0000313" key="10">
    <source>
        <dbReference type="Proteomes" id="UP000193920"/>
    </source>
</evidence>
<feature type="compositionally biased region" description="Pro residues" evidence="7">
    <location>
        <begin position="495"/>
        <end position="506"/>
    </location>
</feature>
<dbReference type="Proteomes" id="UP000193920">
    <property type="component" value="Unassembled WGS sequence"/>
</dbReference>
<dbReference type="PANTHER" id="PTHR24058">
    <property type="entry name" value="DUAL SPECIFICITY PROTEIN KINASE"/>
    <property type="match status" value="1"/>
</dbReference>
<dbReference type="PANTHER" id="PTHR24058:SF17">
    <property type="entry name" value="HOMEODOMAIN INTERACTING PROTEIN KINASE, ISOFORM D"/>
    <property type="match status" value="1"/>
</dbReference>
<keyword evidence="10" id="KW-1185">Reference proteome</keyword>
<reference evidence="9 10" key="1">
    <citation type="submission" date="2016-08" db="EMBL/GenBank/DDBJ databases">
        <title>A Parts List for Fungal Cellulosomes Revealed by Comparative Genomics.</title>
        <authorList>
            <consortium name="DOE Joint Genome Institute"/>
            <person name="Haitjema C.H."/>
            <person name="Gilmore S.P."/>
            <person name="Henske J.K."/>
            <person name="Solomon K.V."/>
            <person name="De Groot R."/>
            <person name="Kuo A."/>
            <person name="Mondo S.J."/>
            <person name="Salamov A.A."/>
            <person name="Labutti K."/>
            <person name="Zhao Z."/>
            <person name="Chiniquy J."/>
            <person name="Barry K."/>
            <person name="Brewer H.M."/>
            <person name="Purvine S.O."/>
            <person name="Wright A.T."/>
            <person name="Boxma B."/>
            <person name="Van Alen T."/>
            <person name="Hackstein J.H."/>
            <person name="Baker S.E."/>
            <person name="Grigoriev I.V."/>
            <person name="O'Malley M.A."/>
        </authorList>
    </citation>
    <scope>NUCLEOTIDE SEQUENCE [LARGE SCALE GENOMIC DNA]</scope>
    <source>
        <strain evidence="9 10">G1</strain>
    </source>
</reference>
<sequence>MSDEFENEFKINIYEDKNLNANPNKFFDLYNNNEPSLEVENVQAEEFQEPSDLFSHIEDSDNKVSFRPINNKSRNDVFDKSFINFQLESDNQKILKKLTADLVDTYKLCNAEYQYNTEANPRRVLTQPSIPAHNNGNDNENYDYILYINDIIGEKDRQYLIVDLFGKGTFGQVVKCKNLMTGEYVALKVIKNKPAYLNQSKIEVSILDMLNNYYDKNNEHHIVRVTDSFMFRNHLCIVFEELNKNLYEVLKQQNYYGLSTKLNCIYLLQILDCLSLLSKARVIHCDLKPENILVDNNNPSLIKVIDFGSACYGNHLGGSYIQSRFYRSIEVLLGYPYTNAIDIWSLGCITAELFIGLPLFPGTSEYEQVQLIVNLLGVPPTYLIEKSKNGKKFFERVGIQNGQPIYKFKEKYSKKCERESNYNNKGKTLEEVIRQGLTQRRNIPKEDMERDLERLPALIDLLRGLLNLDPQKRWTPDQALKHPFLTNEEYTGPYIPEPPIPIPPKPLNKHPNSAPSLIGTTTNNSSNNNHATSNTNSESRVSRIEKKLRSRSLKNIPKIRDLHPKIQKLISKYSINGDSKTNSLKSKDNVEKEKGIFRIKKIDKNNKLIIVNNSTPSL</sequence>
<keyword evidence="2" id="KW-0723">Serine/threonine-protein kinase</keyword>
<dbReference type="GO" id="GO:0004713">
    <property type="term" value="F:protein tyrosine kinase activity"/>
    <property type="evidence" value="ECO:0007669"/>
    <property type="project" value="TreeGrafter"/>
</dbReference>
<keyword evidence="6" id="KW-0067">ATP-binding</keyword>
<evidence type="ECO:0000256" key="1">
    <source>
        <dbReference type="ARBA" id="ARBA00008867"/>
    </source>
</evidence>
<keyword evidence="4" id="KW-0547">Nucleotide-binding</keyword>
<feature type="compositionally biased region" description="Low complexity" evidence="7">
    <location>
        <begin position="520"/>
        <end position="539"/>
    </location>
</feature>
<proteinExistence type="inferred from homology"/>
<keyword evidence="3" id="KW-0808">Transferase</keyword>
<dbReference type="OrthoDB" id="9332038at2759"/>
<dbReference type="InterPro" id="IPR008271">
    <property type="entry name" value="Ser/Thr_kinase_AS"/>
</dbReference>
<dbReference type="AlphaFoldDB" id="A0A1Y2AJA0"/>